<evidence type="ECO:0000256" key="1">
    <source>
        <dbReference type="SAM" id="MobiDB-lite"/>
    </source>
</evidence>
<evidence type="ECO:0000313" key="4">
    <source>
        <dbReference type="WBParaSite" id="ECPE_0000229001-mRNA-1"/>
    </source>
</evidence>
<sequence length="618" mass="67554">MQQDQSSKRVQSGLSIRILLTPSFHQLITTQHGCEMSIQVKRTAHCFGTDTPESIFTECFFTIVSPHPTYSPLLPPPPPHIEYRFTQAAVQHERGPRNSTLRQQVAIYLQERVKQQQPADTSKPGALSEHRKSWTMKRHNSTGGSTESFPSTYYGFSNGRIGEINPGDMFLPPDMPGSRLQTQSDLPVPTHFPNPGFGFGAFGSPITDPNCAMLGSDPFQGLNRLLQAQKSTVNNRSTHLPTPTHLNSVLDQSGKNDINISSNSNQVDLNGASFSNTSTWAKALEFARIHFPQLFSFSTTSPSITTTTTSPTCTEEGQIKPHVASLFPPGLLSSHSNGPFSTSPFNPGVTPVTTRPNLTSIAKPIMDPSSVVQSPHLNSTLCLQSYLTRLMELGFSQTPCFGWPEFPAFQSFLPSVPPFVPQPLSPKQSVQIGSQPSLDSTITATTTSSSTTQTMFGRSSEQNGSRSRLADVGSNHCFSGAEHSGNLASLNDPITPSAFAHQQIYQLIMWLSTNRPDLQLALSSSELRLSTEQLSSLVTDRWDLLYCLTAVEQVYTRALTSDSANRSDAYVKLTEQLQTTWARLMLPPSTSSTNGSANTSNRECYACFSTTGIWGMCV</sequence>
<feature type="compositionally biased region" description="Polar residues" evidence="1">
    <location>
        <begin position="427"/>
        <end position="439"/>
    </location>
</feature>
<protein>
    <submittedName>
        <fullName evidence="4">DET1- and DDB1-associated protein 1</fullName>
    </submittedName>
</protein>
<gene>
    <name evidence="2" type="ORF">ECPE_LOCUS2290</name>
</gene>
<dbReference type="Proteomes" id="UP000272942">
    <property type="component" value="Unassembled WGS sequence"/>
</dbReference>
<evidence type="ECO:0000313" key="3">
    <source>
        <dbReference type="Proteomes" id="UP000272942"/>
    </source>
</evidence>
<reference evidence="2 3" key="2">
    <citation type="submission" date="2018-11" db="EMBL/GenBank/DDBJ databases">
        <authorList>
            <consortium name="Pathogen Informatics"/>
        </authorList>
    </citation>
    <scope>NUCLEOTIDE SEQUENCE [LARGE SCALE GENOMIC DNA]</scope>
    <source>
        <strain evidence="2 3">Egypt</strain>
    </source>
</reference>
<feature type="region of interest" description="Disordered" evidence="1">
    <location>
        <begin position="427"/>
        <end position="469"/>
    </location>
</feature>
<name>A0A183A5Q5_9TREM</name>
<organism evidence="4">
    <name type="scientific">Echinostoma caproni</name>
    <dbReference type="NCBI Taxonomy" id="27848"/>
    <lineage>
        <taxon>Eukaryota</taxon>
        <taxon>Metazoa</taxon>
        <taxon>Spiralia</taxon>
        <taxon>Lophotrochozoa</taxon>
        <taxon>Platyhelminthes</taxon>
        <taxon>Trematoda</taxon>
        <taxon>Digenea</taxon>
        <taxon>Plagiorchiida</taxon>
        <taxon>Echinostomata</taxon>
        <taxon>Echinostomatoidea</taxon>
        <taxon>Echinostomatidae</taxon>
        <taxon>Echinostoma</taxon>
    </lineage>
</organism>
<dbReference type="OrthoDB" id="10045640at2759"/>
<feature type="compositionally biased region" description="Low complexity" evidence="1">
    <location>
        <begin position="440"/>
        <end position="454"/>
    </location>
</feature>
<feature type="region of interest" description="Disordered" evidence="1">
    <location>
        <begin position="113"/>
        <end position="146"/>
    </location>
</feature>
<proteinExistence type="predicted"/>
<keyword evidence="3" id="KW-1185">Reference proteome</keyword>
<dbReference type="EMBL" id="UZAN01039519">
    <property type="protein sequence ID" value="VDP66009.1"/>
    <property type="molecule type" value="Genomic_DNA"/>
</dbReference>
<dbReference type="WBParaSite" id="ECPE_0000229001-mRNA-1">
    <property type="protein sequence ID" value="ECPE_0000229001-mRNA-1"/>
    <property type="gene ID" value="ECPE_0000229001"/>
</dbReference>
<evidence type="ECO:0000313" key="2">
    <source>
        <dbReference type="EMBL" id="VDP66009.1"/>
    </source>
</evidence>
<dbReference type="AlphaFoldDB" id="A0A183A5Q5"/>
<feature type="compositionally biased region" description="Polar residues" evidence="1">
    <location>
        <begin position="455"/>
        <end position="466"/>
    </location>
</feature>
<accession>A0A183A5Q5</accession>
<reference evidence="4" key="1">
    <citation type="submission" date="2016-06" db="UniProtKB">
        <authorList>
            <consortium name="WormBaseParasite"/>
        </authorList>
    </citation>
    <scope>IDENTIFICATION</scope>
</reference>